<dbReference type="GO" id="GO:0016757">
    <property type="term" value="F:glycosyltransferase activity"/>
    <property type="evidence" value="ECO:0007669"/>
    <property type="project" value="UniProtKB-KW"/>
</dbReference>
<dbReference type="InterPro" id="IPR007657">
    <property type="entry name" value="Glycosyltransferase_61"/>
</dbReference>
<dbReference type="EMBL" id="VORW01000009">
    <property type="protein sequence ID" value="TXE08930.1"/>
    <property type="molecule type" value="Genomic_DNA"/>
</dbReference>
<gene>
    <name evidence="5" type="ORF">ESV85_14035</name>
</gene>
<comment type="caution">
    <text evidence="5">The sequence shown here is derived from an EMBL/GenBank/DDBJ whole genome shotgun (WGS) entry which is preliminary data.</text>
</comment>
<keyword evidence="2 5" id="KW-0808">Transferase</keyword>
<feature type="domain" description="Glycosyltransferase 61 catalytic" evidence="4">
    <location>
        <begin position="101"/>
        <end position="268"/>
    </location>
</feature>
<dbReference type="Pfam" id="PF04577">
    <property type="entry name" value="Glyco_transf_61"/>
    <property type="match status" value="1"/>
</dbReference>
<dbReference type="OrthoDB" id="1156086at2"/>
<keyword evidence="3" id="KW-0325">Glycoprotein</keyword>
<dbReference type="Proteomes" id="UP000321935">
    <property type="component" value="Unassembled WGS sequence"/>
</dbReference>
<evidence type="ECO:0000256" key="2">
    <source>
        <dbReference type="ARBA" id="ARBA00022679"/>
    </source>
</evidence>
<organism evidence="5 6">
    <name type="scientific">Algoriphagus aquimarinus</name>
    <dbReference type="NCBI Taxonomy" id="237018"/>
    <lineage>
        <taxon>Bacteria</taxon>
        <taxon>Pseudomonadati</taxon>
        <taxon>Bacteroidota</taxon>
        <taxon>Cytophagia</taxon>
        <taxon>Cytophagales</taxon>
        <taxon>Cyclobacteriaceae</taxon>
        <taxon>Algoriphagus</taxon>
    </lineage>
</organism>
<proteinExistence type="predicted"/>
<keyword evidence="1" id="KW-0328">Glycosyltransferase</keyword>
<dbReference type="PANTHER" id="PTHR20961">
    <property type="entry name" value="GLYCOSYLTRANSFERASE"/>
    <property type="match status" value="1"/>
</dbReference>
<name>A0A5C7AJL3_9BACT</name>
<dbReference type="InterPro" id="IPR049625">
    <property type="entry name" value="Glyco_transf_61_cat"/>
</dbReference>
<protein>
    <submittedName>
        <fullName evidence="5">Glycosyltransferase family 61 protein</fullName>
    </submittedName>
</protein>
<evidence type="ECO:0000256" key="3">
    <source>
        <dbReference type="ARBA" id="ARBA00023180"/>
    </source>
</evidence>
<evidence type="ECO:0000313" key="6">
    <source>
        <dbReference type="Proteomes" id="UP000321935"/>
    </source>
</evidence>
<evidence type="ECO:0000259" key="4">
    <source>
        <dbReference type="Pfam" id="PF04577"/>
    </source>
</evidence>
<evidence type="ECO:0000256" key="1">
    <source>
        <dbReference type="ARBA" id="ARBA00022676"/>
    </source>
</evidence>
<reference evidence="5 6" key="1">
    <citation type="submission" date="2019-08" db="EMBL/GenBank/DDBJ databases">
        <title>Genomes sequence of Algoriphagus aquimarinus ACAM450.</title>
        <authorList>
            <person name="Bowman J.P."/>
        </authorList>
    </citation>
    <scope>NUCLEOTIDE SEQUENCE [LARGE SCALE GENOMIC DNA]</scope>
    <source>
        <strain evidence="5 6">ACAM 450</strain>
    </source>
</reference>
<accession>A0A5C7AJL3</accession>
<dbReference type="RefSeq" id="WP_146918591.1">
    <property type="nucleotide sequence ID" value="NZ_VORW01000009.1"/>
</dbReference>
<sequence>MFEEVYVKRKPPANLRIDDEKLFLGAYEVNFKTYPILRLDNIALLQDTVFSPSHMRFYSSHTHIHPLGILPLGKRVVHCALKKWKKIPHGIWIKDEWSANYFHWITDCLPRLWVGLDTGISDRVILHESYRHLPYVTQSLEILNINPIYYRSNENLWVENLVLTPRTATYPNFNKELVQNTRNKLRLTPSVEPFRMVYISRKFAPRRKTHNEVDVELLMTYYGFEVIYAENLSLQEQISLMSETKIFVSLHGAALTNMIFLPNGSKVVELRNQGDSITQCYFNLANALDLAYYYTLNQGDTKDSIISDFTVDIEALKQVLDLLCD</sequence>
<dbReference type="AlphaFoldDB" id="A0A5C7AJL3"/>
<evidence type="ECO:0000313" key="5">
    <source>
        <dbReference type="EMBL" id="TXE08930.1"/>
    </source>
</evidence>